<accession>A0AAU7U632</accession>
<gene>
    <name evidence="3" type="ORF">ABOD76_01350</name>
</gene>
<geneLocation type="plasmid" evidence="3">
    <name>pDson01</name>
</geneLocation>
<dbReference type="EMBL" id="CP158297">
    <property type="protein sequence ID" value="XBV83725.1"/>
    <property type="molecule type" value="Genomic_DNA"/>
</dbReference>
<dbReference type="InterPro" id="IPR052893">
    <property type="entry name" value="TCS_response_regulator"/>
</dbReference>
<dbReference type="Gene3D" id="3.40.50.2300">
    <property type="match status" value="1"/>
</dbReference>
<dbReference type="RefSeq" id="WP_350241422.1">
    <property type="nucleotide sequence ID" value="NZ_CP158297.1"/>
</dbReference>
<dbReference type="InterPro" id="IPR001789">
    <property type="entry name" value="Sig_transdc_resp-reg_receiver"/>
</dbReference>
<sequence length="145" mass="15573">MTSDATEHLLLVEDNPDEAALIRRALAARGWAQLTVLTHGQRAIDYLLRRGAYAGRSGGDPALVLLDIGLPDISGLEVLETIRAHAALRHVPVVMLTVSDDEAVRAGSFETGANLFVTKPSQPAELTATVHAIGTFLAEQRRQGR</sequence>
<keyword evidence="3" id="KW-0614">Plasmid</keyword>
<dbReference type="GO" id="GO:0000160">
    <property type="term" value="P:phosphorelay signal transduction system"/>
    <property type="evidence" value="ECO:0007669"/>
    <property type="project" value="InterPro"/>
</dbReference>
<dbReference type="SUPFAM" id="SSF52172">
    <property type="entry name" value="CheY-like"/>
    <property type="match status" value="1"/>
</dbReference>
<dbReference type="PROSITE" id="PS50110">
    <property type="entry name" value="RESPONSE_REGULATORY"/>
    <property type="match status" value="1"/>
</dbReference>
<dbReference type="KEGG" id="dsc:ABOD76_01350"/>
<feature type="domain" description="Response regulatory" evidence="2">
    <location>
        <begin position="8"/>
        <end position="134"/>
    </location>
</feature>
<evidence type="ECO:0000256" key="1">
    <source>
        <dbReference type="PROSITE-ProRule" id="PRU00169"/>
    </source>
</evidence>
<feature type="modified residue" description="4-aspartylphosphate" evidence="1">
    <location>
        <position position="67"/>
    </location>
</feature>
<dbReference type="Pfam" id="PF00072">
    <property type="entry name" value="Response_reg"/>
    <property type="match status" value="1"/>
</dbReference>
<dbReference type="AlphaFoldDB" id="A0AAU7U632"/>
<reference evidence="3" key="1">
    <citation type="submission" date="2024-06" db="EMBL/GenBank/DDBJ databases">
        <title>Draft Genome Sequence of Deinococcus sonorensis Type Strain KR-87, a Biofilm Producing Representative of the Genus Deinococcus.</title>
        <authorList>
            <person name="Boren L.S."/>
            <person name="Grosso R.A."/>
            <person name="Hugenberg-Cox A.N."/>
            <person name="Hill J.T.E."/>
            <person name="Albert C.M."/>
            <person name="Tuohy J.M."/>
        </authorList>
    </citation>
    <scope>NUCLEOTIDE SEQUENCE</scope>
    <source>
        <strain evidence="3">KR-87</strain>
        <plasmid evidence="3">pDson01</plasmid>
    </source>
</reference>
<dbReference type="SMART" id="SM00448">
    <property type="entry name" value="REC"/>
    <property type="match status" value="1"/>
</dbReference>
<dbReference type="InterPro" id="IPR011006">
    <property type="entry name" value="CheY-like_superfamily"/>
</dbReference>
<keyword evidence="1" id="KW-0597">Phosphoprotein</keyword>
<protein>
    <submittedName>
        <fullName evidence="3">Response regulator</fullName>
    </submittedName>
</protein>
<evidence type="ECO:0000259" key="2">
    <source>
        <dbReference type="PROSITE" id="PS50110"/>
    </source>
</evidence>
<proteinExistence type="predicted"/>
<evidence type="ECO:0000313" key="3">
    <source>
        <dbReference type="EMBL" id="XBV83725.1"/>
    </source>
</evidence>
<dbReference type="PANTHER" id="PTHR44520">
    <property type="entry name" value="RESPONSE REGULATOR RCP1-RELATED"/>
    <property type="match status" value="1"/>
</dbReference>
<name>A0AAU7U632_9DEIO</name>
<organism evidence="3">
    <name type="scientific">Deinococcus sonorensis KR-87</name>
    <dbReference type="NCBI Taxonomy" id="694439"/>
    <lineage>
        <taxon>Bacteria</taxon>
        <taxon>Thermotogati</taxon>
        <taxon>Deinococcota</taxon>
        <taxon>Deinococci</taxon>
        <taxon>Deinococcales</taxon>
        <taxon>Deinococcaceae</taxon>
        <taxon>Deinococcus</taxon>
    </lineage>
</organism>